<evidence type="ECO:0000313" key="5">
    <source>
        <dbReference type="EMBL" id="SET96917.1"/>
    </source>
</evidence>
<dbReference type="AlphaFoldDB" id="A0A1I0IIS1"/>
<dbReference type="GO" id="GO:0005737">
    <property type="term" value="C:cytoplasm"/>
    <property type="evidence" value="ECO:0007669"/>
    <property type="project" value="TreeGrafter"/>
</dbReference>
<organism evidence="5 6">
    <name type="scientific">[Clostridium] aminophilum</name>
    <dbReference type="NCBI Taxonomy" id="1526"/>
    <lineage>
        <taxon>Bacteria</taxon>
        <taxon>Bacillati</taxon>
        <taxon>Bacillota</taxon>
        <taxon>Clostridia</taxon>
        <taxon>Lachnospirales</taxon>
        <taxon>Lachnospiraceae</taxon>
    </lineage>
</organism>
<comment type="similarity">
    <text evidence="1">Belongs to the GTP cyclohydrolase I type 2/NIF3 family.</text>
</comment>
<feature type="binding site" evidence="4">
    <location>
        <position position="103"/>
    </location>
    <ligand>
        <name>a divalent metal cation</name>
        <dbReference type="ChEBI" id="CHEBI:60240"/>
        <label>1</label>
    </ligand>
</feature>
<dbReference type="OrthoDB" id="9792792at2"/>
<dbReference type="FunFam" id="3.40.1390.30:FF:000001">
    <property type="entry name" value="GTP cyclohydrolase 1 type 2"/>
    <property type="match status" value="1"/>
</dbReference>
<feature type="binding site" evidence="4">
    <location>
        <position position="233"/>
    </location>
    <ligand>
        <name>a divalent metal cation</name>
        <dbReference type="ChEBI" id="CHEBI:60240"/>
        <label>1</label>
    </ligand>
</feature>
<dbReference type="Pfam" id="PF01784">
    <property type="entry name" value="DUF34_NIF3"/>
    <property type="match status" value="1"/>
</dbReference>
<dbReference type="Gene3D" id="3.40.1390.30">
    <property type="entry name" value="NIF3 (NGG1p interacting factor 3)-like"/>
    <property type="match status" value="2"/>
</dbReference>
<dbReference type="PANTHER" id="PTHR13799:SF14">
    <property type="entry name" value="GTP CYCLOHYDROLASE 1 TYPE 2 HOMOLOG"/>
    <property type="match status" value="1"/>
</dbReference>
<dbReference type="STRING" id="1526.SAMN02910262_02236"/>
<dbReference type="InterPro" id="IPR036069">
    <property type="entry name" value="DUF34/NIF3_sf"/>
</dbReference>
<dbReference type="NCBIfam" id="TIGR00486">
    <property type="entry name" value="YbgI_SA1388"/>
    <property type="match status" value="1"/>
</dbReference>
<evidence type="ECO:0000256" key="3">
    <source>
        <dbReference type="ARBA" id="ARBA00022723"/>
    </source>
</evidence>
<keyword evidence="3 4" id="KW-0479">Metal-binding</keyword>
<evidence type="ECO:0000256" key="4">
    <source>
        <dbReference type="PIRSR" id="PIRSR602678-1"/>
    </source>
</evidence>
<feature type="binding site" evidence="4">
    <location>
        <position position="65"/>
    </location>
    <ligand>
        <name>a divalent metal cation</name>
        <dbReference type="ChEBI" id="CHEBI:60240"/>
        <label>1</label>
    </ligand>
</feature>
<dbReference type="EMBL" id="FOIL01000086">
    <property type="protein sequence ID" value="SET96917.1"/>
    <property type="molecule type" value="Genomic_DNA"/>
</dbReference>
<dbReference type="PANTHER" id="PTHR13799">
    <property type="entry name" value="NGG1 INTERACTING FACTOR 3"/>
    <property type="match status" value="1"/>
</dbReference>
<feature type="binding site" evidence="4">
    <location>
        <position position="64"/>
    </location>
    <ligand>
        <name>a divalent metal cation</name>
        <dbReference type="ChEBI" id="CHEBI:60240"/>
        <label>2</label>
    </ligand>
</feature>
<sequence>MKCSDVILVCEKLVPLSYAEDWDNPGFQAGRGDKEVSKILLAVDLTDAVLDEAEARGADMIITHHPLIFKGLKLVNDGDFVGKRILRLAAADIAYYAMHTNFDCMPGGMGDSAGKMMDLQNMKVLEPTGICRDGKEYGIGVVGDLPAPMTLREIAEYTKKVFHIPHVSVFGDLGSGKMIRRAALLPGSGGSDVDAAVASGADVYISGDISHHQGLDGLEKGIPVIDAGHYGIEHIFMPVMKDYLEEILTDEVEIMTAEEHFPAEVI</sequence>
<feature type="binding site" evidence="4">
    <location>
        <position position="229"/>
    </location>
    <ligand>
        <name>a divalent metal cation</name>
        <dbReference type="ChEBI" id="CHEBI:60240"/>
        <label>1</label>
    </ligand>
</feature>
<keyword evidence="6" id="KW-1185">Reference proteome</keyword>
<dbReference type="eggNOG" id="COG0327">
    <property type="taxonomic scope" value="Bacteria"/>
</dbReference>
<accession>A0A1I0IIS1</accession>
<protein>
    <recommendedName>
        <fullName evidence="2">GTP cyclohydrolase 1 type 2 homolog</fullName>
    </recommendedName>
</protein>
<dbReference type="RefSeq" id="WP_074650723.1">
    <property type="nucleotide sequence ID" value="NZ_FOIL01000086.1"/>
</dbReference>
<reference evidence="5 6" key="1">
    <citation type="submission" date="2016-10" db="EMBL/GenBank/DDBJ databases">
        <authorList>
            <person name="de Groot N.N."/>
        </authorList>
    </citation>
    <scope>NUCLEOTIDE SEQUENCE [LARGE SCALE GENOMIC DNA]</scope>
    <source>
        <strain evidence="5 6">KH1P1</strain>
    </source>
</reference>
<name>A0A1I0IIS1_9FIRM</name>
<evidence type="ECO:0000256" key="2">
    <source>
        <dbReference type="ARBA" id="ARBA00022112"/>
    </source>
</evidence>
<dbReference type="SUPFAM" id="SSF102705">
    <property type="entry name" value="NIF3 (NGG1p interacting factor 3)-like"/>
    <property type="match status" value="1"/>
</dbReference>
<evidence type="ECO:0000313" key="6">
    <source>
        <dbReference type="Proteomes" id="UP000199820"/>
    </source>
</evidence>
<dbReference type="InterPro" id="IPR002678">
    <property type="entry name" value="DUF34/NIF3"/>
</dbReference>
<gene>
    <name evidence="5" type="ORF">SAMN04487771_10864</name>
</gene>
<evidence type="ECO:0000256" key="1">
    <source>
        <dbReference type="ARBA" id="ARBA00006964"/>
    </source>
</evidence>
<dbReference type="GO" id="GO:0046872">
    <property type="term" value="F:metal ion binding"/>
    <property type="evidence" value="ECO:0007669"/>
    <property type="project" value="UniProtKB-KW"/>
</dbReference>
<proteinExistence type="inferred from homology"/>
<dbReference type="Proteomes" id="UP000199820">
    <property type="component" value="Unassembled WGS sequence"/>
</dbReference>